<keyword evidence="10" id="KW-0479">Metal-binding</keyword>
<comment type="catalytic activity">
    <reaction evidence="8">
        <text>fluoride(in) = fluoride(out)</text>
        <dbReference type="Rhea" id="RHEA:76159"/>
        <dbReference type="ChEBI" id="CHEBI:17051"/>
    </reaction>
    <physiologicalReaction direction="left-to-right" evidence="8">
        <dbReference type="Rhea" id="RHEA:76160"/>
    </physiologicalReaction>
</comment>
<feature type="transmembrane region" description="Helical" evidence="10">
    <location>
        <begin position="72"/>
        <end position="90"/>
    </location>
</feature>
<feature type="transmembrane region" description="Helical" evidence="10">
    <location>
        <begin position="96"/>
        <end position="118"/>
    </location>
</feature>
<organism evidence="11 12">
    <name type="scientific">Weissella koreensis</name>
    <dbReference type="NCBI Taxonomy" id="165096"/>
    <lineage>
        <taxon>Bacteria</taxon>
        <taxon>Bacillati</taxon>
        <taxon>Bacillota</taxon>
        <taxon>Bacilli</taxon>
        <taxon>Lactobacillales</taxon>
        <taxon>Lactobacillaceae</taxon>
        <taxon>Weissella</taxon>
    </lineage>
</organism>
<evidence type="ECO:0000256" key="3">
    <source>
        <dbReference type="ARBA" id="ARBA00022692"/>
    </source>
</evidence>
<gene>
    <name evidence="10" type="primary">fluC</name>
    <name evidence="10" type="synonym">crcB</name>
    <name evidence="11" type="ORF">FY536_01765</name>
</gene>
<dbReference type="Proteomes" id="UP000516446">
    <property type="component" value="Chromosome"/>
</dbReference>
<keyword evidence="10" id="KW-0813">Transport</keyword>
<evidence type="ECO:0000256" key="6">
    <source>
        <dbReference type="ARBA" id="ARBA00023303"/>
    </source>
</evidence>
<accession>A0A7H1MKU4</accession>
<reference evidence="11 12" key="1">
    <citation type="submission" date="2019-08" db="EMBL/GenBank/DDBJ databases">
        <authorList>
            <person name="Chang H.C."/>
            <person name="Mun S.Y."/>
        </authorList>
    </citation>
    <scope>NUCLEOTIDE SEQUENCE [LARGE SCALE GENOMIC DNA]</scope>
    <source>
        <strain evidence="11 12">SK</strain>
    </source>
</reference>
<dbReference type="RefSeq" id="WP_006845804.1">
    <property type="nucleotide sequence ID" value="NZ_CP026847.1"/>
</dbReference>
<dbReference type="GO" id="GO:0062054">
    <property type="term" value="F:fluoride channel activity"/>
    <property type="evidence" value="ECO:0007669"/>
    <property type="project" value="UniProtKB-UniRule"/>
</dbReference>
<evidence type="ECO:0000256" key="9">
    <source>
        <dbReference type="ARBA" id="ARBA00049940"/>
    </source>
</evidence>
<dbReference type="GO" id="GO:0046872">
    <property type="term" value="F:metal ion binding"/>
    <property type="evidence" value="ECO:0007669"/>
    <property type="project" value="UniProtKB-KW"/>
</dbReference>
<keyword evidence="4 10" id="KW-1133">Transmembrane helix</keyword>
<dbReference type="EMBL" id="CP043431">
    <property type="protein sequence ID" value="QNT64080.1"/>
    <property type="molecule type" value="Genomic_DNA"/>
</dbReference>
<feature type="transmembrane region" description="Helical" evidence="10">
    <location>
        <begin position="39"/>
        <end position="60"/>
    </location>
</feature>
<evidence type="ECO:0000313" key="12">
    <source>
        <dbReference type="Proteomes" id="UP000516446"/>
    </source>
</evidence>
<comment type="similarity">
    <text evidence="7 10">Belongs to the fluoride channel Fluc/FEX (TC 1.A.43) family.</text>
</comment>
<evidence type="ECO:0000256" key="10">
    <source>
        <dbReference type="HAMAP-Rule" id="MF_00454"/>
    </source>
</evidence>
<keyword evidence="6 10" id="KW-0407">Ion channel</keyword>
<keyword evidence="12" id="KW-1185">Reference proteome</keyword>
<keyword evidence="10" id="KW-0406">Ion transport</keyword>
<dbReference type="PANTHER" id="PTHR28259">
    <property type="entry name" value="FLUORIDE EXPORT PROTEIN 1-RELATED"/>
    <property type="match status" value="1"/>
</dbReference>
<dbReference type="InterPro" id="IPR003691">
    <property type="entry name" value="FluC"/>
</dbReference>
<dbReference type="Pfam" id="PF02537">
    <property type="entry name" value="CRCB"/>
    <property type="match status" value="1"/>
</dbReference>
<comment type="subcellular location">
    <subcellularLocation>
        <location evidence="1 10">Cell membrane</location>
        <topology evidence="1 10">Multi-pass membrane protein</topology>
    </subcellularLocation>
</comment>
<dbReference type="AlphaFoldDB" id="A0A7H1MKU4"/>
<dbReference type="GO" id="GO:0005886">
    <property type="term" value="C:plasma membrane"/>
    <property type="evidence" value="ECO:0007669"/>
    <property type="project" value="UniProtKB-SubCell"/>
</dbReference>
<comment type="function">
    <text evidence="9 10">Fluoride-specific ion channel. Important for reducing fluoride concentration in the cell, thus reducing its toxicity.</text>
</comment>
<evidence type="ECO:0000256" key="4">
    <source>
        <dbReference type="ARBA" id="ARBA00022989"/>
    </source>
</evidence>
<evidence type="ECO:0000256" key="8">
    <source>
        <dbReference type="ARBA" id="ARBA00035585"/>
    </source>
</evidence>
<feature type="binding site" evidence="10">
    <location>
        <position position="80"/>
    </location>
    <ligand>
        <name>Na(+)</name>
        <dbReference type="ChEBI" id="CHEBI:29101"/>
        <note>structural</note>
    </ligand>
</feature>
<evidence type="ECO:0000256" key="5">
    <source>
        <dbReference type="ARBA" id="ARBA00023136"/>
    </source>
</evidence>
<evidence type="ECO:0000313" key="11">
    <source>
        <dbReference type="EMBL" id="QNT64080.1"/>
    </source>
</evidence>
<proteinExistence type="inferred from homology"/>
<evidence type="ECO:0000256" key="2">
    <source>
        <dbReference type="ARBA" id="ARBA00022475"/>
    </source>
</evidence>
<dbReference type="HAMAP" id="MF_00454">
    <property type="entry name" value="FluC"/>
    <property type="match status" value="1"/>
</dbReference>
<dbReference type="PANTHER" id="PTHR28259:SF1">
    <property type="entry name" value="FLUORIDE EXPORT PROTEIN 1-RELATED"/>
    <property type="match status" value="1"/>
</dbReference>
<feature type="binding site" evidence="10">
    <location>
        <position position="83"/>
    </location>
    <ligand>
        <name>Na(+)</name>
        <dbReference type="ChEBI" id="CHEBI:29101"/>
        <note>structural</note>
    </ligand>
</feature>
<dbReference type="GO" id="GO:0140114">
    <property type="term" value="P:cellular detoxification of fluoride"/>
    <property type="evidence" value="ECO:0007669"/>
    <property type="project" value="UniProtKB-UniRule"/>
</dbReference>
<feature type="transmembrane region" description="Helical" evidence="10">
    <location>
        <begin position="12"/>
        <end position="33"/>
    </location>
</feature>
<comment type="activity regulation">
    <text evidence="10">Na(+) is not transported, but it plays an essential structural role and its presence is essential for fluoride channel function.</text>
</comment>
<keyword evidence="2 10" id="KW-1003">Cell membrane</keyword>
<sequence length="128" mass="14125">MKQDQNHWLGQIAMIGIGGFIGGALRESVELIFQNMNPLGTLVINLTGTFLTVLLTEILIKKLSLLNQIQSDFIFVGIMGAYTTYSTLMLELTKLTIFPALLYWSISIIGGVLMVYAAEWVGGKVIQK</sequence>
<protein>
    <recommendedName>
        <fullName evidence="10">Fluoride-specific ion channel FluC</fullName>
    </recommendedName>
</protein>
<keyword evidence="5 10" id="KW-0472">Membrane</keyword>
<evidence type="ECO:0000256" key="1">
    <source>
        <dbReference type="ARBA" id="ARBA00004651"/>
    </source>
</evidence>
<name>A0A7H1MKU4_9LACO</name>
<evidence type="ECO:0000256" key="7">
    <source>
        <dbReference type="ARBA" id="ARBA00035120"/>
    </source>
</evidence>
<keyword evidence="3 10" id="KW-0812">Transmembrane</keyword>
<keyword evidence="10" id="KW-0915">Sodium</keyword>